<sequence length="78" mass="8536">RSLTMTLGESFRSNEPENAEPPLPFILLSTTLSHRRDTATSISEGSARLHAQRGRVARSPKEKEIAFQPPSAPGHVLT</sequence>
<reference evidence="1" key="1">
    <citation type="submission" date="2022-05" db="EMBL/GenBank/DDBJ databases">
        <title>Chromosome-level genome of Chaenocephalus aceratus.</title>
        <authorList>
            <person name="Park H."/>
        </authorList>
    </citation>
    <scope>NUCLEOTIDE SEQUENCE</scope>
    <source>
        <strain evidence="1">KU_202001</strain>
    </source>
</reference>
<protein>
    <submittedName>
        <fullName evidence="1">Uncharacterized protein</fullName>
    </submittedName>
</protein>
<accession>A0ACB9XZC6</accession>
<name>A0ACB9XZC6_CHAAC</name>
<evidence type="ECO:0000313" key="1">
    <source>
        <dbReference type="EMBL" id="KAI4832924.1"/>
    </source>
</evidence>
<evidence type="ECO:0000313" key="2">
    <source>
        <dbReference type="Proteomes" id="UP001057452"/>
    </source>
</evidence>
<dbReference type="Proteomes" id="UP001057452">
    <property type="component" value="Chromosome 1"/>
</dbReference>
<gene>
    <name evidence="1" type="ORF">KUCAC02_015860</name>
</gene>
<proteinExistence type="predicted"/>
<keyword evidence="2" id="KW-1185">Reference proteome</keyword>
<feature type="non-terminal residue" evidence="1">
    <location>
        <position position="1"/>
    </location>
</feature>
<comment type="caution">
    <text evidence="1">The sequence shown here is derived from an EMBL/GenBank/DDBJ whole genome shotgun (WGS) entry which is preliminary data.</text>
</comment>
<feature type="non-terminal residue" evidence="1">
    <location>
        <position position="78"/>
    </location>
</feature>
<dbReference type="EMBL" id="CM043785">
    <property type="protein sequence ID" value="KAI4832924.1"/>
    <property type="molecule type" value="Genomic_DNA"/>
</dbReference>
<organism evidence="1 2">
    <name type="scientific">Chaenocephalus aceratus</name>
    <name type="common">Blackfin icefish</name>
    <name type="synonym">Chaenichthys aceratus</name>
    <dbReference type="NCBI Taxonomy" id="36190"/>
    <lineage>
        <taxon>Eukaryota</taxon>
        <taxon>Metazoa</taxon>
        <taxon>Chordata</taxon>
        <taxon>Craniata</taxon>
        <taxon>Vertebrata</taxon>
        <taxon>Euteleostomi</taxon>
        <taxon>Actinopterygii</taxon>
        <taxon>Neopterygii</taxon>
        <taxon>Teleostei</taxon>
        <taxon>Neoteleostei</taxon>
        <taxon>Acanthomorphata</taxon>
        <taxon>Eupercaria</taxon>
        <taxon>Perciformes</taxon>
        <taxon>Notothenioidei</taxon>
        <taxon>Channichthyidae</taxon>
        <taxon>Chaenocephalus</taxon>
    </lineage>
</organism>